<gene>
    <name evidence="1" type="ORF">PISMIDRAFT_575948</name>
</gene>
<reference evidence="2" key="2">
    <citation type="submission" date="2015-01" db="EMBL/GenBank/DDBJ databases">
        <title>Evolutionary Origins and Diversification of the Mycorrhizal Mutualists.</title>
        <authorList>
            <consortium name="DOE Joint Genome Institute"/>
            <consortium name="Mycorrhizal Genomics Consortium"/>
            <person name="Kohler A."/>
            <person name="Kuo A."/>
            <person name="Nagy L.G."/>
            <person name="Floudas D."/>
            <person name="Copeland A."/>
            <person name="Barry K.W."/>
            <person name="Cichocki N."/>
            <person name="Veneault-Fourrey C."/>
            <person name="LaButti K."/>
            <person name="Lindquist E.A."/>
            <person name="Lipzen A."/>
            <person name="Lundell T."/>
            <person name="Morin E."/>
            <person name="Murat C."/>
            <person name="Riley R."/>
            <person name="Ohm R."/>
            <person name="Sun H."/>
            <person name="Tunlid A."/>
            <person name="Henrissat B."/>
            <person name="Grigoriev I.V."/>
            <person name="Hibbett D.S."/>
            <person name="Martin F."/>
        </authorList>
    </citation>
    <scope>NUCLEOTIDE SEQUENCE [LARGE SCALE GENOMIC DNA]</scope>
    <source>
        <strain evidence="2">441</strain>
    </source>
</reference>
<evidence type="ECO:0000313" key="2">
    <source>
        <dbReference type="Proteomes" id="UP000054018"/>
    </source>
</evidence>
<sequence length="94" mass="10845">MGALVRLVGLPQWFEVRCYPLVKLLRHHARSGFEQGSALYDPDHWLRRLLSTRGHVNDSCPAWVLTKQPALSIMIDMLFFRLMSRLLAGDDSHE</sequence>
<reference evidence="1 2" key="1">
    <citation type="submission" date="2014-04" db="EMBL/GenBank/DDBJ databases">
        <authorList>
            <consortium name="DOE Joint Genome Institute"/>
            <person name="Kuo A."/>
            <person name="Kohler A."/>
            <person name="Costa M.D."/>
            <person name="Nagy L.G."/>
            <person name="Floudas D."/>
            <person name="Copeland A."/>
            <person name="Barry K.W."/>
            <person name="Cichocki N."/>
            <person name="Veneault-Fourrey C."/>
            <person name="LaButti K."/>
            <person name="Lindquist E.A."/>
            <person name="Lipzen A."/>
            <person name="Lundell T."/>
            <person name="Morin E."/>
            <person name="Murat C."/>
            <person name="Sun H."/>
            <person name="Tunlid A."/>
            <person name="Henrissat B."/>
            <person name="Grigoriev I.V."/>
            <person name="Hibbett D.S."/>
            <person name="Martin F."/>
            <person name="Nordberg H.P."/>
            <person name="Cantor M.N."/>
            <person name="Hua S.X."/>
        </authorList>
    </citation>
    <scope>NUCLEOTIDE SEQUENCE [LARGE SCALE GENOMIC DNA]</scope>
    <source>
        <strain evidence="1 2">441</strain>
    </source>
</reference>
<organism evidence="1 2">
    <name type="scientific">Pisolithus microcarpus 441</name>
    <dbReference type="NCBI Taxonomy" id="765257"/>
    <lineage>
        <taxon>Eukaryota</taxon>
        <taxon>Fungi</taxon>
        <taxon>Dikarya</taxon>
        <taxon>Basidiomycota</taxon>
        <taxon>Agaricomycotina</taxon>
        <taxon>Agaricomycetes</taxon>
        <taxon>Agaricomycetidae</taxon>
        <taxon>Boletales</taxon>
        <taxon>Sclerodermatineae</taxon>
        <taxon>Pisolithaceae</taxon>
        <taxon>Pisolithus</taxon>
    </lineage>
</organism>
<dbReference type="AlphaFoldDB" id="A0A0C9Y7M5"/>
<dbReference type="Proteomes" id="UP000054018">
    <property type="component" value="Unassembled WGS sequence"/>
</dbReference>
<keyword evidence="2" id="KW-1185">Reference proteome</keyword>
<dbReference type="EMBL" id="KN833760">
    <property type="protein sequence ID" value="KIK20710.1"/>
    <property type="molecule type" value="Genomic_DNA"/>
</dbReference>
<protein>
    <submittedName>
        <fullName evidence="1">Uncharacterized protein</fullName>
    </submittedName>
</protein>
<evidence type="ECO:0000313" key="1">
    <source>
        <dbReference type="EMBL" id="KIK20710.1"/>
    </source>
</evidence>
<name>A0A0C9Y7M5_9AGAM</name>
<accession>A0A0C9Y7M5</accession>
<dbReference type="HOGENOM" id="CLU_2387040_0_0_1"/>
<proteinExistence type="predicted"/>